<dbReference type="CDD" id="cd00882">
    <property type="entry name" value="Ras_like_GTPase"/>
    <property type="match status" value="2"/>
</dbReference>
<evidence type="ECO:0000313" key="3">
    <source>
        <dbReference type="Proteomes" id="UP000663851"/>
    </source>
</evidence>
<dbReference type="InterPro" id="IPR027417">
    <property type="entry name" value="P-loop_NTPase"/>
</dbReference>
<sequence>MAKQFNIVVCGSARVGKSTLVNALCGREVAQTSSSLCSETNEMKQYVLNPVCQASNEDTSSTEYSITIWDTPGIESWTEDHVRKHFTKIMLESTPICMIYCASPGSFVRLDQLEWVIDTCIRSNIFCALVCTNKYNGGSQRRAQVLDEFHRLLSHYHTMTLDEANVKYYGGVALCTSVNSILFEDIDFGVRKHVEGINELLFGITKSLKDDNLAAWCYTIIDNQSFWLTMRDGIVELFKISEPIVKEFLQKEGKDIAKFLIPLIIQKKRSMSKSFEQSNILICGSPRVGKSTLINAICRKQLSKSYSSLGSSTKTIDRYSSQSVIGQITHETHFWDTPGIESWNENDVRVYMASLIEKTHPLCMIYCASPGSFAILEHVAWMVSECHRNNIFCALVCTNMWMGRNRQNVVDEFCKLLNTLYPQVTPTKEDGIIYYDRIALVTMVNSTEHVDKDFGVAKPPLGVDELIFGIAKCLKRDFMIAWFRTVSENKSFWTTMSSKLSNLLKVPYEKFNNLVERADNFLDSLLGFSDFDDEYTTFPIQSRNSGGRNAKLSSNQNWNEPIFYDAEIIDMPPSTSKSKILFFTLKSKDMILQFSAALAQLGAREIRNRPSDETDPHQCLIEVKFEDENNLKAVHDFWQVMNQTEVTCKMVDNSYASFNDDVL</sequence>
<gene>
    <name evidence="2" type="ORF">HFQ381_LOCUS28594</name>
</gene>
<dbReference type="SUPFAM" id="SSF52540">
    <property type="entry name" value="P-loop containing nucleoside triphosphate hydrolases"/>
    <property type="match status" value="2"/>
</dbReference>
<name>A0A820W6X7_9BILA</name>
<dbReference type="GO" id="GO:0005525">
    <property type="term" value="F:GTP binding"/>
    <property type="evidence" value="ECO:0007669"/>
    <property type="project" value="InterPro"/>
</dbReference>
<accession>A0A820W6X7</accession>
<reference evidence="2" key="1">
    <citation type="submission" date="2021-02" db="EMBL/GenBank/DDBJ databases">
        <authorList>
            <person name="Nowell W R."/>
        </authorList>
    </citation>
    <scope>NUCLEOTIDE SEQUENCE</scope>
</reference>
<evidence type="ECO:0000259" key="1">
    <source>
        <dbReference type="Pfam" id="PF01926"/>
    </source>
</evidence>
<feature type="domain" description="G" evidence="1">
    <location>
        <begin position="7"/>
        <end position="88"/>
    </location>
</feature>
<dbReference type="InterPro" id="IPR006073">
    <property type="entry name" value="GTP-bd"/>
</dbReference>
<evidence type="ECO:0000313" key="2">
    <source>
        <dbReference type="EMBL" id="CAF4512821.1"/>
    </source>
</evidence>
<dbReference type="Pfam" id="PF01926">
    <property type="entry name" value="MMR_HSR1"/>
    <property type="match status" value="2"/>
</dbReference>
<organism evidence="2 3">
    <name type="scientific">Rotaria socialis</name>
    <dbReference type="NCBI Taxonomy" id="392032"/>
    <lineage>
        <taxon>Eukaryota</taxon>
        <taxon>Metazoa</taxon>
        <taxon>Spiralia</taxon>
        <taxon>Gnathifera</taxon>
        <taxon>Rotifera</taxon>
        <taxon>Eurotatoria</taxon>
        <taxon>Bdelloidea</taxon>
        <taxon>Philodinida</taxon>
        <taxon>Philodinidae</taxon>
        <taxon>Rotaria</taxon>
    </lineage>
</organism>
<comment type="caution">
    <text evidence="2">The sequence shown here is derived from an EMBL/GenBank/DDBJ whole genome shotgun (WGS) entry which is preliminary data.</text>
</comment>
<dbReference type="Proteomes" id="UP000663851">
    <property type="component" value="Unassembled WGS sequence"/>
</dbReference>
<dbReference type="AlphaFoldDB" id="A0A820W6X7"/>
<dbReference type="EMBL" id="CAJOBO010004128">
    <property type="protein sequence ID" value="CAF4512821.1"/>
    <property type="molecule type" value="Genomic_DNA"/>
</dbReference>
<dbReference type="PANTHER" id="PTHR18884">
    <property type="entry name" value="SEPTIN"/>
    <property type="match status" value="1"/>
</dbReference>
<proteinExistence type="predicted"/>
<protein>
    <recommendedName>
        <fullName evidence="1">G domain-containing protein</fullName>
    </recommendedName>
</protein>
<feature type="domain" description="G" evidence="1">
    <location>
        <begin position="280"/>
        <end position="345"/>
    </location>
</feature>
<dbReference type="Gene3D" id="3.40.50.300">
    <property type="entry name" value="P-loop containing nucleotide triphosphate hydrolases"/>
    <property type="match status" value="2"/>
</dbReference>